<dbReference type="InterPro" id="IPR019734">
    <property type="entry name" value="TPR_rpt"/>
</dbReference>
<keyword evidence="2 3" id="KW-0802">TPR repeat</keyword>
<feature type="repeat" description="TPR" evidence="3">
    <location>
        <begin position="23"/>
        <end position="56"/>
    </location>
</feature>
<dbReference type="RefSeq" id="WP_060384153.1">
    <property type="nucleotide sequence ID" value="NZ_CP014141.1"/>
</dbReference>
<dbReference type="EMBL" id="CP014141">
    <property type="protein sequence ID" value="AMA75175.1"/>
    <property type="molecule type" value="Genomic_DNA"/>
</dbReference>
<feature type="repeat" description="TPR" evidence="3">
    <location>
        <begin position="57"/>
        <end position="90"/>
    </location>
</feature>
<reference evidence="4 5" key="1">
    <citation type="submission" date="2016-01" db="EMBL/GenBank/DDBJ databases">
        <title>Genome sequence of Thermus parvatiensis, a thermophile isolated from a hot water spring.</title>
        <authorList>
            <person name="Tripathi C."/>
            <person name="Lal R."/>
        </authorList>
    </citation>
    <scope>NUCLEOTIDE SEQUENCE [LARGE SCALE GENOMIC DNA]</scope>
    <source>
        <strain evidence="4 5">RL</strain>
    </source>
</reference>
<dbReference type="AlphaFoldDB" id="A0A0X8D6E1"/>
<evidence type="ECO:0008006" key="6">
    <source>
        <dbReference type="Google" id="ProtNLM"/>
    </source>
</evidence>
<dbReference type="Proteomes" id="UP000061630">
    <property type="component" value="Chromosome"/>
</dbReference>
<organism evidence="4 5">
    <name type="scientific">Thermus parvatiensis</name>
    <dbReference type="NCBI Taxonomy" id="456163"/>
    <lineage>
        <taxon>Bacteria</taxon>
        <taxon>Thermotogati</taxon>
        <taxon>Deinococcota</taxon>
        <taxon>Deinococci</taxon>
        <taxon>Thermales</taxon>
        <taxon>Thermaceae</taxon>
        <taxon>Thermus</taxon>
    </lineage>
</organism>
<dbReference type="PANTHER" id="PTHR45586">
    <property type="entry name" value="TPR REPEAT-CONTAINING PROTEIN PA4667"/>
    <property type="match status" value="1"/>
</dbReference>
<dbReference type="PROSITE" id="PS50005">
    <property type="entry name" value="TPR"/>
    <property type="match status" value="3"/>
</dbReference>
<dbReference type="Pfam" id="PF14559">
    <property type="entry name" value="TPR_19"/>
    <property type="match status" value="1"/>
</dbReference>
<sequence length="453" mass="48874">MGPFLMRILALGLVAGAALAQGVQAWLERGERLLSEGAYAEAVAAFEEVLRQDYGQFQAHLGLGVALVRLGRLEEARFAFDQMTRVFPDRYEGHFNLGQVYLRLGEAGKAAEAFAKAAAIAPREEAYLAWSGALLQEGKAREAAAVLERGLSPERSPAYRLALAQALYAAGEREAAVPHLYAALNREPGRAEAWDLLARVLAEVGLADRARREVERGLEAVQDPKGKALLLLRKGTLVEGPEPLWREALALDPDLWQAAYLLGRRRLEVGDLKEGLRWLQEAYAKGQDPEVALALAAAYLKAKDYANAYRYAKEAGPAGAFLQAQAAQGLGRRQEALKLLEGLASPQALALRGSLLLEEGQGEEAVAALQAAYEATRDPQVGVNLGAVLVLVKRFGQAELVLREVLAKDASSAAAWYNLGLALRGLGRQAEADRALRQAAALGSREARALFGR</sequence>
<dbReference type="Gene3D" id="1.25.40.10">
    <property type="entry name" value="Tetratricopeptide repeat domain"/>
    <property type="match status" value="4"/>
</dbReference>
<dbReference type="PANTHER" id="PTHR45586:SF1">
    <property type="entry name" value="LIPOPOLYSACCHARIDE ASSEMBLY PROTEIN B"/>
    <property type="match status" value="1"/>
</dbReference>
<accession>A0A0X8D6E1</accession>
<evidence type="ECO:0000256" key="3">
    <source>
        <dbReference type="PROSITE-ProRule" id="PRU00339"/>
    </source>
</evidence>
<dbReference type="KEGG" id="tpar:AV541_02470"/>
<dbReference type="InterPro" id="IPR051012">
    <property type="entry name" value="CellSynth/LPSAsmb/PSIAsmb"/>
</dbReference>
<keyword evidence="1" id="KW-0677">Repeat</keyword>
<dbReference type="SUPFAM" id="SSF48452">
    <property type="entry name" value="TPR-like"/>
    <property type="match status" value="2"/>
</dbReference>
<evidence type="ECO:0000256" key="2">
    <source>
        <dbReference type="ARBA" id="ARBA00022803"/>
    </source>
</evidence>
<dbReference type="SMART" id="SM00028">
    <property type="entry name" value="TPR"/>
    <property type="match status" value="6"/>
</dbReference>
<dbReference type="Pfam" id="PF13181">
    <property type="entry name" value="TPR_8"/>
    <property type="match status" value="1"/>
</dbReference>
<evidence type="ECO:0000313" key="4">
    <source>
        <dbReference type="EMBL" id="AMA75175.1"/>
    </source>
</evidence>
<gene>
    <name evidence="4" type="ORF">AV541_02470</name>
</gene>
<proteinExistence type="predicted"/>
<evidence type="ECO:0000256" key="1">
    <source>
        <dbReference type="ARBA" id="ARBA00022737"/>
    </source>
</evidence>
<protein>
    <recommendedName>
        <fullName evidence="6">Tetratricopeptide repeat protein</fullName>
    </recommendedName>
</protein>
<feature type="repeat" description="TPR" evidence="3">
    <location>
        <begin position="91"/>
        <end position="124"/>
    </location>
</feature>
<evidence type="ECO:0000313" key="5">
    <source>
        <dbReference type="Proteomes" id="UP000061630"/>
    </source>
</evidence>
<dbReference type="InterPro" id="IPR011990">
    <property type="entry name" value="TPR-like_helical_dom_sf"/>
</dbReference>
<dbReference type="Pfam" id="PF13432">
    <property type="entry name" value="TPR_16"/>
    <property type="match status" value="1"/>
</dbReference>
<name>A0A0X8D6E1_9DEIN</name>